<accession>A0ACD3A5I2</accession>
<proteinExistence type="predicted"/>
<protein>
    <submittedName>
        <fullName evidence="1">Glycoside hydrolase</fullName>
    </submittedName>
</protein>
<dbReference type="EMBL" id="ML208745">
    <property type="protein sequence ID" value="TFK60665.1"/>
    <property type="molecule type" value="Genomic_DNA"/>
</dbReference>
<reference evidence="1 2" key="1">
    <citation type="journal article" date="2019" name="Nat. Ecol. Evol.">
        <title>Megaphylogeny resolves global patterns of mushroom evolution.</title>
        <authorList>
            <person name="Varga T."/>
            <person name="Krizsan K."/>
            <person name="Foldi C."/>
            <person name="Dima B."/>
            <person name="Sanchez-Garcia M."/>
            <person name="Sanchez-Ramirez S."/>
            <person name="Szollosi G.J."/>
            <person name="Szarkandi J.G."/>
            <person name="Papp V."/>
            <person name="Albert L."/>
            <person name="Andreopoulos W."/>
            <person name="Angelini C."/>
            <person name="Antonin V."/>
            <person name="Barry K.W."/>
            <person name="Bougher N.L."/>
            <person name="Buchanan P."/>
            <person name="Buyck B."/>
            <person name="Bense V."/>
            <person name="Catcheside P."/>
            <person name="Chovatia M."/>
            <person name="Cooper J."/>
            <person name="Damon W."/>
            <person name="Desjardin D."/>
            <person name="Finy P."/>
            <person name="Geml J."/>
            <person name="Haridas S."/>
            <person name="Hughes K."/>
            <person name="Justo A."/>
            <person name="Karasinski D."/>
            <person name="Kautmanova I."/>
            <person name="Kiss B."/>
            <person name="Kocsube S."/>
            <person name="Kotiranta H."/>
            <person name="LaButti K.M."/>
            <person name="Lechner B.E."/>
            <person name="Liimatainen K."/>
            <person name="Lipzen A."/>
            <person name="Lukacs Z."/>
            <person name="Mihaltcheva S."/>
            <person name="Morgado L.N."/>
            <person name="Niskanen T."/>
            <person name="Noordeloos M.E."/>
            <person name="Ohm R.A."/>
            <person name="Ortiz-Santana B."/>
            <person name="Ovrebo C."/>
            <person name="Racz N."/>
            <person name="Riley R."/>
            <person name="Savchenko A."/>
            <person name="Shiryaev A."/>
            <person name="Soop K."/>
            <person name="Spirin V."/>
            <person name="Szebenyi C."/>
            <person name="Tomsovsky M."/>
            <person name="Tulloss R.E."/>
            <person name="Uehling J."/>
            <person name="Grigoriev I.V."/>
            <person name="Vagvolgyi C."/>
            <person name="Papp T."/>
            <person name="Martin F.M."/>
            <person name="Miettinen O."/>
            <person name="Hibbett D.S."/>
            <person name="Nagy L.G."/>
        </authorList>
    </citation>
    <scope>NUCLEOTIDE SEQUENCE [LARGE SCALE GENOMIC DNA]</scope>
    <source>
        <strain evidence="1 2">NL-1719</strain>
    </source>
</reference>
<organism evidence="1 2">
    <name type="scientific">Pluteus cervinus</name>
    <dbReference type="NCBI Taxonomy" id="181527"/>
    <lineage>
        <taxon>Eukaryota</taxon>
        <taxon>Fungi</taxon>
        <taxon>Dikarya</taxon>
        <taxon>Basidiomycota</taxon>
        <taxon>Agaricomycotina</taxon>
        <taxon>Agaricomycetes</taxon>
        <taxon>Agaricomycetidae</taxon>
        <taxon>Agaricales</taxon>
        <taxon>Pluteineae</taxon>
        <taxon>Pluteaceae</taxon>
        <taxon>Pluteus</taxon>
    </lineage>
</organism>
<feature type="non-terminal residue" evidence="1">
    <location>
        <position position="1"/>
    </location>
</feature>
<gene>
    <name evidence="1" type="ORF">BDN72DRAFT_779102</name>
</gene>
<keyword evidence="2" id="KW-1185">Reference proteome</keyword>
<keyword evidence="1" id="KW-0378">Hydrolase</keyword>
<name>A0ACD3A5I2_9AGAR</name>
<evidence type="ECO:0000313" key="2">
    <source>
        <dbReference type="Proteomes" id="UP000308600"/>
    </source>
</evidence>
<dbReference type="Proteomes" id="UP000308600">
    <property type="component" value="Unassembled WGS sequence"/>
</dbReference>
<sequence>HTWVRVRDDPALCGADFVGANAHAYYDGGRTSGQAGDFVFQTVVPSLRSACPGKPIIITETGWPSRGNNNGAAVASQGDQRNALSSLNCAARDSSVSVYSFEYDDQLWKSSDAERSFGFFGGKVDVAGAFSVC</sequence>
<evidence type="ECO:0000313" key="1">
    <source>
        <dbReference type="EMBL" id="TFK60665.1"/>
    </source>
</evidence>